<name>A0ABT9FA44_9GAMM</name>
<dbReference type="EMBL" id="JAUYVT010000002">
    <property type="protein sequence ID" value="MDP2563653.1"/>
    <property type="molecule type" value="Genomic_DNA"/>
</dbReference>
<keyword evidence="1" id="KW-0812">Transmembrane</keyword>
<organism evidence="2 3">
    <name type="scientific">Pseudoalteromonas marina</name>
    <dbReference type="NCBI Taxonomy" id="267375"/>
    <lineage>
        <taxon>Bacteria</taxon>
        <taxon>Pseudomonadati</taxon>
        <taxon>Pseudomonadota</taxon>
        <taxon>Gammaproteobacteria</taxon>
        <taxon>Alteromonadales</taxon>
        <taxon>Pseudoalteromonadaceae</taxon>
        <taxon>Pseudoalteromonas</taxon>
    </lineage>
</organism>
<keyword evidence="1" id="KW-0472">Membrane</keyword>
<keyword evidence="3" id="KW-1185">Reference proteome</keyword>
<comment type="caution">
    <text evidence="2">The sequence shown here is derived from an EMBL/GenBank/DDBJ whole genome shotgun (WGS) entry which is preliminary data.</text>
</comment>
<feature type="transmembrane region" description="Helical" evidence="1">
    <location>
        <begin position="12"/>
        <end position="32"/>
    </location>
</feature>
<evidence type="ECO:0000313" key="3">
    <source>
        <dbReference type="Proteomes" id="UP001177212"/>
    </source>
</evidence>
<reference evidence="2" key="1">
    <citation type="submission" date="2023-07" db="EMBL/GenBank/DDBJ databases">
        <title>Genome content predicts the carbon catabolic preferences of heterotrophic bacteria.</title>
        <authorList>
            <person name="Gralka M."/>
        </authorList>
    </citation>
    <scope>NUCLEOTIDE SEQUENCE</scope>
    <source>
        <strain evidence="2">4G09</strain>
    </source>
</reference>
<keyword evidence="1" id="KW-1133">Transmembrane helix</keyword>
<accession>A0ABT9FA44</accession>
<gene>
    <name evidence="2" type="ORF">Q8W34_03370</name>
</gene>
<sequence length="140" mass="15423">MSSIINRMNNSLKVSYLYLLLGVLAVIVGIFVTTNTIEFTQQAINTKGKVSSLVVIDTKIYPEVAFSSSSNETHKFISNSGCKPACYKKGESVNVLYLPNQPNQAQLNSFVSLWVPTLLTCGKGSIFIVFSLLQIKRLKV</sequence>
<feature type="transmembrane region" description="Helical" evidence="1">
    <location>
        <begin position="113"/>
        <end position="133"/>
    </location>
</feature>
<protein>
    <submittedName>
        <fullName evidence="2">DUF3592 domain-containing protein</fullName>
    </submittedName>
</protein>
<dbReference type="Proteomes" id="UP001177212">
    <property type="component" value="Unassembled WGS sequence"/>
</dbReference>
<proteinExistence type="predicted"/>
<evidence type="ECO:0000313" key="2">
    <source>
        <dbReference type="EMBL" id="MDP2563653.1"/>
    </source>
</evidence>
<evidence type="ECO:0000256" key="1">
    <source>
        <dbReference type="SAM" id="Phobius"/>
    </source>
</evidence>